<dbReference type="EMBL" id="JBHSAF010000014">
    <property type="protein sequence ID" value="MFC3913797.1"/>
    <property type="molecule type" value="Genomic_DNA"/>
</dbReference>
<keyword evidence="4" id="KW-1185">Reference proteome</keyword>
<gene>
    <name evidence="3" type="ORF">ACFOSS_10010</name>
</gene>
<name>A0ABV8CNQ0_9GAMM</name>
<sequence>MLTLIWPWALGLLLLPIFVRLLPASVQLARHAVRIPTLPHLSMQGGQRDPGMLMAAWCCWALFTLALSRPVWLDKPVPLERPHRDILLAIDLSDSMRIPDMMQNGRLVNRLTVVKQQLRDFIGQRAGDRMGLILFADHAYLMSPLTPDWQTLQHFVDELDFSMAGSLTSIAEAITLALHRFEVQGSRQKILILLSDGRDTVEGVSPVAAARLAASKGMRIYSIGLGAAVTMVDPITGDQIDPGNDLDEKTLNELAIQTQGQYFRARDPESLASIYHEISALEAVEKSQRHYQPRTELYAWPLLMASLLSLLLMVLYRRRHG</sequence>
<proteinExistence type="predicted"/>
<evidence type="ECO:0000313" key="3">
    <source>
        <dbReference type="EMBL" id="MFC3913797.1"/>
    </source>
</evidence>
<dbReference type="Gene3D" id="3.40.50.410">
    <property type="entry name" value="von Willebrand factor, type A domain"/>
    <property type="match status" value="1"/>
</dbReference>
<keyword evidence="1" id="KW-1133">Transmembrane helix</keyword>
<organism evidence="3 4">
    <name type="scientific">Pseudaeromonas sharmana</name>
    <dbReference type="NCBI Taxonomy" id="328412"/>
    <lineage>
        <taxon>Bacteria</taxon>
        <taxon>Pseudomonadati</taxon>
        <taxon>Pseudomonadota</taxon>
        <taxon>Gammaproteobacteria</taxon>
        <taxon>Aeromonadales</taxon>
        <taxon>Aeromonadaceae</taxon>
        <taxon>Pseudaeromonas</taxon>
    </lineage>
</organism>
<keyword evidence="1" id="KW-0472">Membrane</keyword>
<dbReference type="InterPro" id="IPR036465">
    <property type="entry name" value="vWFA_dom_sf"/>
</dbReference>
<evidence type="ECO:0000313" key="4">
    <source>
        <dbReference type="Proteomes" id="UP001595692"/>
    </source>
</evidence>
<dbReference type="PANTHER" id="PTHR22550">
    <property type="entry name" value="SPORE GERMINATION PROTEIN"/>
    <property type="match status" value="1"/>
</dbReference>
<feature type="transmembrane region" description="Helical" evidence="1">
    <location>
        <begin position="52"/>
        <end position="72"/>
    </location>
</feature>
<evidence type="ECO:0000259" key="2">
    <source>
        <dbReference type="PROSITE" id="PS50234"/>
    </source>
</evidence>
<evidence type="ECO:0000256" key="1">
    <source>
        <dbReference type="SAM" id="Phobius"/>
    </source>
</evidence>
<dbReference type="Proteomes" id="UP001595692">
    <property type="component" value="Unassembled WGS sequence"/>
</dbReference>
<dbReference type="PANTHER" id="PTHR22550:SF18">
    <property type="entry name" value="VWFA DOMAIN-CONTAINING PROTEIN"/>
    <property type="match status" value="1"/>
</dbReference>
<dbReference type="RefSeq" id="WP_377152205.1">
    <property type="nucleotide sequence ID" value="NZ_JBHSAF010000014.1"/>
</dbReference>
<dbReference type="PROSITE" id="PS50234">
    <property type="entry name" value="VWFA"/>
    <property type="match status" value="1"/>
</dbReference>
<keyword evidence="1" id="KW-0812">Transmembrane</keyword>
<protein>
    <submittedName>
        <fullName evidence="3">VWA domain-containing protein</fullName>
    </submittedName>
</protein>
<dbReference type="InterPro" id="IPR050768">
    <property type="entry name" value="UPF0353/GerABKA_families"/>
</dbReference>
<comment type="caution">
    <text evidence="3">The sequence shown here is derived from an EMBL/GenBank/DDBJ whole genome shotgun (WGS) entry which is preliminary data.</text>
</comment>
<dbReference type="SMART" id="SM00327">
    <property type="entry name" value="VWA"/>
    <property type="match status" value="1"/>
</dbReference>
<accession>A0ABV8CNQ0</accession>
<dbReference type="InterPro" id="IPR002035">
    <property type="entry name" value="VWF_A"/>
</dbReference>
<feature type="transmembrane region" description="Helical" evidence="1">
    <location>
        <begin position="297"/>
        <end position="316"/>
    </location>
</feature>
<reference evidence="4" key="1">
    <citation type="journal article" date="2019" name="Int. J. Syst. Evol. Microbiol.">
        <title>The Global Catalogue of Microorganisms (GCM) 10K type strain sequencing project: providing services to taxonomists for standard genome sequencing and annotation.</title>
        <authorList>
            <consortium name="The Broad Institute Genomics Platform"/>
            <consortium name="The Broad Institute Genome Sequencing Center for Infectious Disease"/>
            <person name="Wu L."/>
            <person name="Ma J."/>
        </authorList>
    </citation>
    <scope>NUCLEOTIDE SEQUENCE [LARGE SCALE GENOMIC DNA]</scope>
    <source>
        <strain evidence="4">CCUG 54939</strain>
    </source>
</reference>
<dbReference type="SUPFAM" id="SSF53300">
    <property type="entry name" value="vWA-like"/>
    <property type="match status" value="1"/>
</dbReference>
<dbReference type="Pfam" id="PF00092">
    <property type="entry name" value="VWA"/>
    <property type="match status" value="1"/>
</dbReference>
<feature type="domain" description="VWFA" evidence="2">
    <location>
        <begin position="85"/>
        <end position="278"/>
    </location>
</feature>